<evidence type="ECO:0000256" key="3">
    <source>
        <dbReference type="ARBA" id="ARBA00005784"/>
    </source>
</evidence>
<keyword evidence="5 6" id="KW-0961">Cell wall biogenesis/degradation</keyword>
<keyword evidence="8" id="KW-1185">Reference proteome</keyword>
<comment type="similarity">
    <text evidence="3 6">Belongs to the pectinacetylesterase family.</text>
</comment>
<comment type="subcellular location">
    <subcellularLocation>
        <location evidence="2 6">Secreted</location>
        <location evidence="2 6">Cell wall</location>
    </subcellularLocation>
</comment>
<comment type="function">
    <text evidence="1 6">Hydrolyzes acetyl esters in homogalacturonan regions of pectin. In type I primary cell wall, galacturonic acid residues of pectin can be acetylated at the O-2 and O-3 positions. Decreasing the degree of acetylation of pectin gels in vitro alters their physical properties.</text>
</comment>
<name>A0ABD1TXA1_9LAMI</name>
<dbReference type="EMBL" id="JBFOLK010000004">
    <property type="protein sequence ID" value="KAL2517362.1"/>
    <property type="molecule type" value="Genomic_DNA"/>
</dbReference>
<gene>
    <name evidence="7" type="ORF">Adt_13609</name>
</gene>
<dbReference type="Pfam" id="PF03283">
    <property type="entry name" value="PAE"/>
    <property type="match status" value="1"/>
</dbReference>
<dbReference type="GO" id="GO:0071555">
    <property type="term" value="P:cell wall organization"/>
    <property type="evidence" value="ECO:0007669"/>
    <property type="project" value="UniProtKB-KW"/>
</dbReference>
<sequence length="391" mass="43656">MLKAKCLDVCSINENKQVNITYLEIALSKGAVCLDGSPPAYHFDKGSDDGINNWIIYLEGGGWCENASECYKRVHMDIGSSFYMNKTTKFEGILSETEIANPDFFSWNRVFVRYCDGSSFSGDVEQVDPATNLHYRGRRVFKAVIDDLLHKGMMNATNAILAGSSAGGLATILNCDDFRAMVPNAKRVKCISDAGYFIHAKDSPGLKKREDRFAGVVSLHKLDKFLPKSCTSKRNPGLCLFPEYLVNNIQTPLFLLNSLFDSWQIQNSLDPCPGDEHGWENCTHHLNLCSSNQLENIKNFGVEFVKSLPQLDNASSRGLFINSCYRHGRNLVFTPRWNGVPTLANKTIAEAIGEWYFERSPFQVIDTIPDVPKNCPVCPQAPAMRLTALNV</sequence>
<organism evidence="7 8">
    <name type="scientific">Abeliophyllum distichum</name>
    <dbReference type="NCBI Taxonomy" id="126358"/>
    <lineage>
        <taxon>Eukaryota</taxon>
        <taxon>Viridiplantae</taxon>
        <taxon>Streptophyta</taxon>
        <taxon>Embryophyta</taxon>
        <taxon>Tracheophyta</taxon>
        <taxon>Spermatophyta</taxon>
        <taxon>Magnoliopsida</taxon>
        <taxon>eudicotyledons</taxon>
        <taxon>Gunneridae</taxon>
        <taxon>Pentapetalae</taxon>
        <taxon>asterids</taxon>
        <taxon>lamiids</taxon>
        <taxon>Lamiales</taxon>
        <taxon>Oleaceae</taxon>
        <taxon>Forsythieae</taxon>
        <taxon>Abeliophyllum</taxon>
    </lineage>
</organism>
<dbReference type="PANTHER" id="PTHR21562:SF65">
    <property type="entry name" value="PECTIN ACETYLESTERASE"/>
    <property type="match status" value="1"/>
</dbReference>
<reference evidence="8" key="1">
    <citation type="submission" date="2024-07" db="EMBL/GenBank/DDBJ databases">
        <title>Two chromosome-level genome assemblies of Korean endemic species Abeliophyllum distichum and Forsythia ovata (Oleaceae).</title>
        <authorList>
            <person name="Jang H."/>
        </authorList>
    </citation>
    <scope>NUCLEOTIDE SEQUENCE [LARGE SCALE GENOMIC DNA]</scope>
</reference>
<dbReference type="AlphaFoldDB" id="A0ABD1TXA1"/>
<keyword evidence="6" id="KW-0964">Secreted</keyword>
<evidence type="ECO:0000256" key="6">
    <source>
        <dbReference type="RuleBase" id="RU363114"/>
    </source>
</evidence>
<keyword evidence="6" id="KW-0378">Hydrolase</keyword>
<evidence type="ECO:0000256" key="2">
    <source>
        <dbReference type="ARBA" id="ARBA00004191"/>
    </source>
</evidence>
<evidence type="ECO:0000256" key="5">
    <source>
        <dbReference type="ARBA" id="ARBA00023316"/>
    </source>
</evidence>
<dbReference type="EC" id="3.1.1.-" evidence="6"/>
<evidence type="ECO:0000313" key="7">
    <source>
        <dbReference type="EMBL" id="KAL2517362.1"/>
    </source>
</evidence>
<evidence type="ECO:0000313" key="8">
    <source>
        <dbReference type="Proteomes" id="UP001604336"/>
    </source>
</evidence>
<dbReference type="Proteomes" id="UP001604336">
    <property type="component" value="Unassembled WGS sequence"/>
</dbReference>
<dbReference type="InterPro" id="IPR004963">
    <property type="entry name" value="PAE/NOTUM"/>
</dbReference>
<accession>A0ABD1TXA1</accession>
<keyword evidence="4 6" id="KW-0134">Cell wall</keyword>
<evidence type="ECO:0000256" key="4">
    <source>
        <dbReference type="ARBA" id="ARBA00022512"/>
    </source>
</evidence>
<protein>
    <recommendedName>
        <fullName evidence="6">Pectin acetylesterase</fullName>
        <ecNumber evidence="6">3.1.1.-</ecNumber>
    </recommendedName>
</protein>
<evidence type="ECO:0000256" key="1">
    <source>
        <dbReference type="ARBA" id="ARBA00003534"/>
    </source>
</evidence>
<comment type="caution">
    <text evidence="7">The sequence shown here is derived from an EMBL/GenBank/DDBJ whole genome shotgun (WGS) entry which is preliminary data.</text>
</comment>
<dbReference type="PANTHER" id="PTHR21562">
    <property type="entry name" value="NOTUM-RELATED"/>
    <property type="match status" value="1"/>
</dbReference>
<proteinExistence type="inferred from homology"/>
<dbReference type="GO" id="GO:0016787">
    <property type="term" value="F:hydrolase activity"/>
    <property type="evidence" value="ECO:0007669"/>
    <property type="project" value="UniProtKB-KW"/>
</dbReference>